<evidence type="ECO:0000313" key="2">
    <source>
        <dbReference type="EMBL" id="KAF6134226.1"/>
    </source>
</evidence>
<proteinExistence type="inferred from homology"/>
<dbReference type="OrthoDB" id="1864536at2759"/>
<comment type="similarity">
    <text evidence="1">Belongs to the complex I 49 kDa subunit family.</text>
</comment>
<protein>
    <submittedName>
        <fullName evidence="2">Uncharacterized protein</fullName>
    </submittedName>
</protein>
<dbReference type="EMBL" id="JACGCM010002885">
    <property type="protein sequence ID" value="KAF6134226.1"/>
    <property type="molecule type" value="Genomic_DNA"/>
</dbReference>
<name>A0A7J7KV45_9MAGN</name>
<dbReference type="AlphaFoldDB" id="A0A7J7KV45"/>
<keyword evidence="3" id="KW-1185">Reference proteome</keyword>
<dbReference type="GO" id="GO:0016651">
    <property type="term" value="F:oxidoreductase activity, acting on NAD(P)H"/>
    <property type="evidence" value="ECO:0007669"/>
    <property type="project" value="InterPro"/>
</dbReference>
<dbReference type="InterPro" id="IPR029014">
    <property type="entry name" value="NiFe-Hase_large"/>
</dbReference>
<sequence>MKGVLSGNSYALVGKSVGGDVKVVCTDGAMEISRKGNLVQGGAMARPTKMIRKGNATRIHDECSRINGFIAEVEIVRLRLKIGEVIRTRKKHMIVPTTRKDLMIVNMSPQHPSIHGVLRLMVTLDGEGIIDCVPVLDAITVNAPEKLGNIQIPKRCSYIRVIMLELSLIASHLLWLGPFMPDIGAQTPFFYIFREGKYIYDLFEAVTGSGALAGLLHLREWKGKDGIESFLKPDLPISAAKRVRSYIEDPSAVELPPSQWVTYSAKLVDVGIFGLGAIWTTSDNYNSTVEKFYLVEENKRNKK</sequence>
<accession>A0A7J7KV45</accession>
<reference evidence="2 3" key="1">
    <citation type="journal article" date="2020" name="IScience">
        <title>Genome Sequencing of the Endangered Kingdonia uniflora (Circaeasteraceae, Ranunculales) Reveals Potential Mechanisms of Evolutionary Specialization.</title>
        <authorList>
            <person name="Sun Y."/>
            <person name="Deng T."/>
            <person name="Zhang A."/>
            <person name="Moore M.J."/>
            <person name="Landis J.B."/>
            <person name="Lin N."/>
            <person name="Zhang H."/>
            <person name="Zhang X."/>
            <person name="Huang J."/>
            <person name="Zhang X."/>
            <person name="Sun H."/>
            <person name="Wang H."/>
        </authorList>
    </citation>
    <scope>NUCLEOTIDE SEQUENCE [LARGE SCALE GENOMIC DNA]</scope>
    <source>
        <strain evidence="2">TB1705</strain>
        <tissue evidence="2">Leaf</tissue>
    </source>
</reference>
<evidence type="ECO:0000313" key="3">
    <source>
        <dbReference type="Proteomes" id="UP000541444"/>
    </source>
</evidence>
<dbReference type="InterPro" id="IPR022885">
    <property type="entry name" value="NDH1_su_D/H"/>
</dbReference>
<dbReference type="Proteomes" id="UP000541444">
    <property type="component" value="Unassembled WGS sequence"/>
</dbReference>
<dbReference type="PANTHER" id="PTHR11993:SF10">
    <property type="entry name" value="NADH DEHYDROGENASE [UBIQUINONE] IRON-SULFUR PROTEIN 2, MITOCHONDRIAL"/>
    <property type="match status" value="1"/>
</dbReference>
<dbReference type="Gene3D" id="1.10.645.10">
    <property type="entry name" value="Cytochrome-c3 Hydrogenase, chain B"/>
    <property type="match status" value="2"/>
</dbReference>
<dbReference type="SUPFAM" id="SSF56762">
    <property type="entry name" value="HydB/Nqo4-like"/>
    <property type="match status" value="1"/>
</dbReference>
<dbReference type="PANTHER" id="PTHR11993">
    <property type="entry name" value="NADH-UBIQUINONE OXIDOREDUCTASE 49 KDA SUBUNIT"/>
    <property type="match status" value="1"/>
</dbReference>
<evidence type="ECO:0000256" key="1">
    <source>
        <dbReference type="ARBA" id="ARBA00005769"/>
    </source>
</evidence>
<dbReference type="GO" id="GO:0009535">
    <property type="term" value="C:chloroplast thylakoid membrane"/>
    <property type="evidence" value="ECO:0007669"/>
    <property type="project" value="TreeGrafter"/>
</dbReference>
<organism evidence="2 3">
    <name type="scientific">Kingdonia uniflora</name>
    <dbReference type="NCBI Taxonomy" id="39325"/>
    <lineage>
        <taxon>Eukaryota</taxon>
        <taxon>Viridiplantae</taxon>
        <taxon>Streptophyta</taxon>
        <taxon>Embryophyta</taxon>
        <taxon>Tracheophyta</taxon>
        <taxon>Spermatophyta</taxon>
        <taxon>Magnoliopsida</taxon>
        <taxon>Ranunculales</taxon>
        <taxon>Circaeasteraceae</taxon>
        <taxon>Kingdonia</taxon>
    </lineage>
</organism>
<comment type="caution">
    <text evidence="2">The sequence shown here is derived from an EMBL/GenBank/DDBJ whole genome shotgun (WGS) entry which is preliminary data.</text>
</comment>
<gene>
    <name evidence="2" type="ORF">GIB67_010025</name>
</gene>